<evidence type="ECO:0000256" key="4">
    <source>
        <dbReference type="SAM" id="Phobius"/>
    </source>
</evidence>
<evidence type="ECO:0000259" key="5">
    <source>
        <dbReference type="PROSITE" id="PS50002"/>
    </source>
</evidence>
<dbReference type="InterPro" id="IPR001452">
    <property type="entry name" value="SH3_domain"/>
</dbReference>
<dbReference type="Gene3D" id="2.30.30.40">
    <property type="entry name" value="SH3 Domains"/>
    <property type="match status" value="2"/>
</dbReference>
<dbReference type="OrthoDB" id="9991832at2759"/>
<gene>
    <name evidence="6" type="ORF">EB796_002759</name>
</gene>
<name>A0A7J7KKS1_BUGNE</name>
<evidence type="ECO:0000313" key="7">
    <source>
        <dbReference type="Proteomes" id="UP000593567"/>
    </source>
</evidence>
<dbReference type="SMART" id="SM00326">
    <property type="entry name" value="SH3"/>
    <property type="match status" value="2"/>
</dbReference>
<evidence type="ECO:0000256" key="2">
    <source>
        <dbReference type="PROSITE-ProRule" id="PRU00192"/>
    </source>
</evidence>
<dbReference type="GO" id="GO:0005929">
    <property type="term" value="C:cilium"/>
    <property type="evidence" value="ECO:0007669"/>
    <property type="project" value="TreeGrafter"/>
</dbReference>
<dbReference type="EMBL" id="VXIV02000327">
    <property type="protein sequence ID" value="KAF6038925.1"/>
    <property type="molecule type" value="Genomic_DNA"/>
</dbReference>
<reference evidence="6" key="1">
    <citation type="submission" date="2020-06" db="EMBL/GenBank/DDBJ databases">
        <title>Draft genome of Bugula neritina, a colonial animal packing powerful symbionts and potential medicines.</title>
        <authorList>
            <person name="Rayko M."/>
        </authorList>
    </citation>
    <scope>NUCLEOTIDE SEQUENCE [LARGE SCALE GENOMIC DNA]</scope>
    <source>
        <strain evidence="6">Kwan_BN1</strain>
    </source>
</reference>
<dbReference type="Pfam" id="PF00018">
    <property type="entry name" value="SH3_1"/>
    <property type="match status" value="1"/>
</dbReference>
<dbReference type="PANTHER" id="PTHR15176">
    <property type="entry name" value="NEPHROCYSTIN"/>
    <property type="match status" value="1"/>
</dbReference>
<evidence type="ECO:0000313" key="6">
    <source>
        <dbReference type="EMBL" id="KAF6038925.1"/>
    </source>
</evidence>
<feature type="domain" description="SH3" evidence="5">
    <location>
        <begin position="222"/>
        <end position="282"/>
    </location>
</feature>
<sequence>MDEAHRTAPDSSIQEGHVMLVKHTFVPYNKDELGVKIGMLVYLLYLYSYVGHFTSKRYIFNSRLTIEKVNLYTAGQIVHSIHEESQWVYVTNDTGGQGYVPTNYLIKIDTYTKPKLVSASKKQYLKTMPSRVSSPPKTETTKADSLDSAASESTQLHKKFKQKDDECHDNTLAKSISFGEMELGDYDIFGYISDTNSLKYSDSEKSLSGSEYNMSYEPFTKKPSGKYLVLHNFHGEEEGDVSILKGDCVTVLNKDDSEWYYLQTSDRREGFAPRSYLWQATCSSPPSE</sequence>
<keyword evidence="4" id="KW-0472">Membrane</keyword>
<feature type="transmembrane region" description="Helical" evidence="4">
    <location>
        <begin position="33"/>
        <end position="50"/>
    </location>
</feature>
<evidence type="ECO:0000256" key="1">
    <source>
        <dbReference type="ARBA" id="ARBA00022443"/>
    </source>
</evidence>
<keyword evidence="4" id="KW-1133">Transmembrane helix</keyword>
<proteinExistence type="predicted"/>
<protein>
    <recommendedName>
        <fullName evidence="5">SH3 domain-containing protein</fullName>
    </recommendedName>
</protein>
<comment type="caution">
    <text evidence="6">The sequence shown here is derived from an EMBL/GenBank/DDBJ whole genome shotgun (WGS) entry which is preliminary data.</text>
</comment>
<dbReference type="GO" id="GO:0090251">
    <property type="term" value="P:protein localization involved in establishment of planar polarity"/>
    <property type="evidence" value="ECO:0007669"/>
    <property type="project" value="TreeGrafter"/>
</dbReference>
<dbReference type="Proteomes" id="UP000593567">
    <property type="component" value="Unassembled WGS sequence"/>
</dbReference>
<feature type="domain" description="SH3" evidence="5">
    <location>
        <begin position="14"/>
        <end position="110"/>
    </location>
</feature>
<keyword evidence="7" id="KW-1185">Reference proteome</keyword>
<keyword evidence="4" id="KW-0812">Transmembrane</keyword>
<dbReference type="AlphaFoldDB" id="A0A7J7KKS1"/>
<dbReference type="PROSITE" id="PS50002">
    <property type="entry name" value="SH3"/>
    <property type="match status" value="2"/>
</dbReference>
<dbReference type="CDD" id="cd00174">
    <property type="entry name" value="SH3"/>
    <property type="match status" value="1"/>
</dbReference>
<dbReference type="SUPFAM" id="SSF50044">
    <property type="entry name" value="SH3-domain"/>
    <property type="match status" value="2"/>
</dbReference>
<dbReference type="GO" id="GO:0005737">
    <property type="term" value="C:cytoplasm"/>
    <property type="evidence" value="ECO:0007669"/>
    <property type="project" value="TreeGrafter"/>
</dbReference>
<evidence type="ECO:0000256" key="3">
    <source>
        <dbReference type="SAM" id="MobiDB-lite"/>
    </source>
</evidence>
<organism evidence="6 7">
    <name type="scientific">Bugula neritina</name>
    <name type="common">Brown bryozoan</name>
    <name type="synonym">Sertularia neritina</name>
    <dbReference type="NCBI Taxonomy" id="10212"/>
    <lineage>
        <taxon>Eukaryota</taxon>
        <taxon>Metazoa</taxon>
        <taxon>Spiralia</taxon>
        <taxon>Lophotrochozoa</taxon>
        <taxon>Bryozoa</taxon>
        <taxon>Gymnolaemata</taxon>
        <taxon>Cheilostomatida</taxon>
        <taxon>Flustrina</taxon>
        <taxon>Buguloidea</taxon>
        <taxon>Bugulidae</taxon>
        <taxon>Bugula</taxon>
    </lineage>
</organism>
<dbReference type="InterPro" id="IPR039687">
    <property type="entry name" value="NPHP1"/>
</dbReference>
<feature type="region of interest" description="Disordered" evidence="3">
    <location>
        <begin position="128"/>
        <end position="162"/>
    </location>
</feature>
<keyword evidence="1 2" id="KW-0728">SH3 domain</keyword>
<dbReference type="PANTHER" id="PTHR15176:SF1">
    <property type="entry name" value="NEPHROCYSTIN-1"/>
    <property type="match status" value="1"/>
</dbReference>
<dbReference type="InterPro" id="IPR036028">
    <property type="entry name" value="SH3-like_dom_sf"/>
</dbReference>
<accession>A0A7J7KKS1</accession>